<dbReference type="InterPro" id="IPR002885">
    <property type="entry name" value="PPR_rpt"/>
</dbReference>
<feature type="repeat" description="PPR" evidence="2">
    <location>
        <begin position="159"/>
        <end position="189"/>
    </location>
</feature>
<sequence>MPRTNGQLNGHYLGITPFLFNALSESYTEFIGKYARSGDLGSGKALHARLIINGLARRTHFAAKLITFYAECKQVNDARKLFDKIPKTNARRWIVLAGAYSRQGIYEEVMGLFKEMQEARMRPNKFVLPSVLKACGHLSDRITGETLHAVILKNEFESDAYVVSALIDMYSKCGKVGKAKRVFDAMGKKDLVALNAMVSGLVQHRHETEALSLFEEMKPQGLKPNVVTYNALIAGFSQADDMAMASKVFALMQDEGVEPDVVSWTSLVSGLVQNFHNRKAFHVFKQMMSAGILPTSATLSSLLPACASLANMKRGREIHGYAIVMGAEKDVYVRSALIDMYAKCGLIYQAGKLFHTMPSKNTVTWNSMIFGYANHGHCDEAIHLFEKMAREEEGKMDHLTFTAALTACSHGGMVKYGESVFKKMVGEHGIKPRLEHYACMVDVLGRGGETRKAYEFIQSMPMEADLFAWGALLGACRQYGDLEIAEVAAKELAKLEPLSAGNGVLLSGLYADVSRWGNVAKVKMSIKKNKKLQRFPGCSWVDVVAEAAQS</sequence>
<evidence type="ECO:0000256" key="1">
    <source>
        <dbReference type="ARBA" id="ARBA00022737"/>
    </source>
</evidence>
<name>A0A484NQ72_9ASTE</name>
<dbReference type="OrthoDB" id="185373at2759"/>
<dbReference type="Pfam" id="PF20431">
    <property type="entry name" value="E_motif"/>
    <property type="match status" value="1"/>
</dbReference>
<feature type="repeat" description="PPR" evidence="2">
    <location>
        <begin position="89"/>
        <end position="123"/>
    </location>
</feature>
<evidence type="ECO:0008006" key="5">
    <source>
        <dbReference type="Google" id="ProtNLM"/>
    </source>
</evidence>
<feature type="repeat" description="PPR" evidence="2">
    <location>
        <begin position="361"/>
        <end position="391"/>
    </location>
</feature>
<dbReference type="Gene3D" id="1.25.40.10">
    <property type="entry name" value="Tetratricopeptide repeat domain"/>
    <property type="match status" value="4"/>
</dbReference>
<dbReference type="FunFam" id="1.25.40.10:FF:000682">
    <property type="entry name" value="Pentatricopeptide repeat-containing protein At3g16610"/>
    <property type="match status" value="1"/>
</dbReference>
<dbReference type="InterPro" id="IPR011990">
    <property type="entry name" value="TPR-like_helical_dom_sf"/>
</dbReference>
<feature type="repeat" description="PPR" evidence="2">
    <location>
        <begin position="260"/>
        <end position="294"/>
    </location>
</feature>
<organism evidence="3 4">
    <name type="scientific">Cuscuta campestris</name>
    <dbReference type="NCBI Taxonomy" id="132261"/>
    <lineage>
        <taxon>Eukaryota</taxon>
        <taxon>Viridiplantae</taxon>
        <taxon>Streptophyta</taxon>
        <taxon>Embryophyta</taxon>
        <taxon>Tracheophyta</taxon>
        <taxon>Spermatophyta</taxon>
        <taxon>Magnoliopsida</taxon>
        <taxon>eudicotyledons</taxon>
        <taxon>Gunneridae</taxon>
        <taxon>Pentapetalae</taxon>
        <taxon>asterids</taxon>
        <taxon>lamiids</taxon>
        <taxon>Solanales</taxon>
        <taxon>Convolvulaceae</taxon>
        <taxon>Cuscuteae</taxon>
        <taxon>Cuscuta</taxon>
        <taxon>Cuscuta subgen. Grammica</taxon>
        <taxon>Cuscuta sect. Cleistogrammica</taxon>
    </lineage>
</organism>
<evidence type="ECO:0000313" key="3">
    <source>
        <dbReference type="EMBL" id="VFR03334.1"/>
    </source>
</evidence>
<dbReference type="PANTHER" id="PTHR47926:SF487">
    <property type="entry name" value="REPEAT (TPR)-LIKE SUPERFAMILY PROTEIN, PUTATIVE-RELATED"/>
    <property type="match status" value="1"/>
</dbReference>
<dbReference type="PANTHER" id="PTHR47926">
    <property type="entry name" value="PENTATRICOPEPTIDE REPEAT-CONTAINING PROTEIN"/>
    <property type="match status" value="1"/>
</dbReference>
<feature type="repeat" description="PPR" evidence="2">
    <location>
        <begin position="190"/>
        <end position="224"/>
    </location>
</feature>
<dbReference type="Proteomes" id="UP000595140">
    <property type="component" value="Unassembled WGS sequence"/>
</dbReference>
<protein>
    <recommendedName>
        <fullName evidence="5">Pentacotripeptide-repeat region of PRORP domain-containing protein</fullName>
    </recommendedName>
</protein>
<evidence type="ECO:0000313" key="4">
    <source>
        <dbReference type="Proteomes" id="UP000595140"/>
    </source>
</evidence>
<reference evidence="3 4" key="1">
    <citation type="submission" date="2018-04" db="EMBL/GenBank/DDBJ databases">
        <authorList>
            <person name="Vogel A."/>
        </authorList>
    </citation>
    <scope>NUCLEOTIDE SEQUENCE [LARGE SCALE GENOMIC DNA]</scope>
</reference>
<dbReference type="GO" id="GO:0003723">
    <property type="term" value="F:RNA binding"/>
    <property type="evidence" value="ECO:0007669"/>
    <property type="project" value="InterPro"/>
</dbReference>
<proteinExistence type="predicted"/>
<keyword evidence="4" id="KW-1185">Reference proteome</keyword>
<dbReference type="Pfam" id="PF13041">
    <property type="entry name" value="PPR_2"/>
    <property type="match status" value="2"/>
</dbReference>
<dbReference type="InterPro" id="IPR046848">
    <property type="entry name" value="E_motif"/>
</dbReference>
<dbReference type="AlphaFoldDB" id="A0A484NQ72"/>
<feature type="repeat" description="PPR" evidence="2">
    <location>
        <begin position="225"/>
        <end position="259"/>
    </location>
</feature>
<dbReference type="FunFam" id="1.25.40.10:FF:000090">
    <property type="entry name" value="Pentatricopeptide repeat-containing protein, chloroplastic"/>
    <property type="match status" value="1"/>
</dbReference>
<dbReference type="NCBIfam" id="TIGR00756">
    <property type="entry name" value="PPR"/>
    <property type="match status" value="6"/>
</dbReference>
<gene>
    <name evidence="3" type="ORF">CCAM_LOCUS45109</name>
</gene>
<accession>A0A484NQ72</accession>
<dbReference type="Pfam" id="PF01535">
    <property type="entry name" value="PPR"/>
    <property type="match status" value="3"/>
</dbReference>
<dbReference type="InterPro" id="IPR046960">
    <property type="entry name" value="PPR_At4g14850-like_plant"/>
</dbReference>
<dbReference type="EMBL" id="OOIL02006874">
    <property type="protein sequence ID" value="VFR03334.1"/>
    <property type="molecule type" value="Genomic_DNA"/>
</dbReference>
<dbReference type="PROSITE" id="PS51375">
    <property type="entry name" value="PPR"/>
    <property type="match status" value="6"/>
</dbReference>
<dbReference type="GO" id="GO:0009451">
    <property type="term" value="P:RNA modification"/>
    <property type="evidence" value="ECO:0007669"/>
    <property type="project" value="InterPro"/>
</dbReference>
<evidence type="ECO:0000256" key="2">
    <source>
        <dbReference type="PROSITE-ProRule" id="PRU00708"/>
    </source>
</evidence>
<keyword evidence="1" id="KW-0677">Repeat</keyword>